<protein>
    <submittedName>
        <fullName evidence="1">Uncharacterized protein</fullName>
    </submittedName>
</protein>
<keyword evidence="2" id="KW-1185">Reference proteome</keyword>
<sequence>MELNELDVAGAGLDSDYPQVYSILLSLSSLEDSVLRKTLIVGFSSNVQKSHSKVMNGFPSLLKFP</sequence>
<proteinExistence type="predicted"/>
<dbReference type="AlphaFoldDB" id="A0A7H1NS68"/>
<dbReference type="KEGG" id="ebla:JGUZn3_14030"/>
<evidence type="ECO:0000313" key="2">
    <source>
        <dbReference type="Proteomes" id="UP000516349"/>
    </source>
</evidence>
<reference evidence="1 2" key="1">
    <citation type="submission" date="2020-08" db="EMBL/GenBank/DDBJ databases">
        <title>Complete genome sequence of Entomobacter blattae G55GP.</title>
        <authorList>
            <person name="Poehlein A."/>
            <person name="Guzman J."/>
            <person name="Daniel R."/>
            <person name="Vilcinskas A."/>
        </authorList>
    </citation>
    <scope>NUCLEOTIDE SEQUENCE [LARGE SCALE GENOMIC DNA]</scope>
    <source>
        <strain evidence="1 2">G55GP</strain>
    </source>
</reference>
<evidence type="ECO:0000313" key="1">
    <source>
        <dbReference type="EMBL" id="QNT78628.1"/>
    </source>
</evidence>
<dbReference type="EMBL" id="CP060244">
    <property type="protein sequence ID" value="QNT78628.1"/>
    <property type="molecule type" value="Genomic_DNA"/>
</dbReference>
<name>A0A7H1NS68_9PROT</name>
<accession>A0A7H1NS68</accession>
<organism evidence="1 2">
    <name type="scientific">Entomobacter blattae</name>
    <dbReference type="NCBI Taxonomy" id="2762277"/>
    <lineage>
        <taxon>Bacteria</taxon>
        <taxon>Pseudomonadati</taxon>
        <taxon>Pseudomonadota</taxon>
        <taxon>Alphaproteobacteria</taxon>
        <taxon>Acetobacterales</taxon>
        <taxon>Acetobacteraceae</taxon>
        <taxon>Entomobacter</taxon>
    </lineage>
</organism>
<gene>
    <name evidence="1" type="ORF">JGUZn3_14030</name>
</gene>
<dbReference type="Proteomes" id="UP000516349">
    <property type="component" value="Chromosome"/>
</dbReference>